<dbReference type="SMART" id="SM00388">
    <property type="entry name" value="HisKA"/>
    <property type="match status" value="1"/>
</dbReference>
<evidence type="ECO:0000259" key="10">
    <source>
        <dbReference type="PROSITE" id="PS50113"/>
    </source>
</evidence>
<dbReference type="AlphaFoldDB" id="A0A1H5V6P0"/>
<dbReference type="SUPFAM" id="SSF55785">
    <property type="entry name" value="PYP-like sensor domain (PAS domain)"/>
    <property type="match status" value="2"/>
</dbReference>
<evidence type="ECO:0000256" key="4">
    <source>
        <dbReference type="ARBA" id="ARBA00022679"/>
    </source>
</evidence>
<evidence type="ECO:0000256" key="2">
    <source>
        <dbReference type="ARBA" id="ARBA00012438"/>
    </source>
</evidence>
<evidence type="ECO:0000313" key="12">
    <source>
        <dbReference type="Proteomes" id="UP000236735"/>
    </source>
</evidence>
<feature type="chain" id="PRO_5009286865" description="histidine kinase" evidence="8">
    <location>
        <begin position="36"/>
        <end position="722"/>
    </location>
</feature>
<dbReference type="InterPro" id="IPR003594">
    <property type="entry name" value="HATPase_dom"/>
</dbReference>
<dbReference type="CDD" id="cd00130">
    <property type="entry name" value="PAS"/>
    <property type="match status" value="1"/>
</dbReference>
<evidence type="ECO:0000256" key="1">
    <source>
        <dbReference type="ARBA" id="ARBA00000085"/>
    </source>
</evidence>
<dbReference type="Pfam" id="PF02518">
    <property type="entry name" value="HATPase_c"/>
    <property type="match status" value="1"/>
</dbReference>
<dbReference type="Pfam" id="PF00512">
    <property type="entry name" value="HisKA"/>
    <property type="match status" value="1"/>
</dbReference>
<dbReference type="SUPFAM" id="SSF55874">
    <property type="entry name" value="ATPase domain of HSP90 chaperone/DNA topoisomerase II/histidine kinase"/>
    <property type="match status" value="1"/>
</dbReference>
<feature type="signal peptide" evidence="8">
    <location>
        <begin position="1"/>
        <end position="35"/>
    </location>
</feature>
<dbReference type="PROSITE" id="PS50113">
    <property type="entry name" value="PAC"/>
    <property type="match status" value="1"/>
</dbReference>
<keyword evidence="7" id="KW-0472">Membrane</keyword>
<feature type="domain" description="Histidine kinase" evidence="9">
    <location>
        <begin position="502"/>
        <end position="713"/>
    </location>
</feature>
<dbReference type="InterPro" id="IPR000700">
    <property type="entry name" value="PAS-assoc_C"/>
</dbReference>
<dbReference type="Gene3D" id="3.30.450.20">
    <property type="entry name" value="PAS domain"/>
    <property type="match status" value="2"/>
</dbReference>
<dbReference type="InterPro" id="IPR036097">
    <property type="entry name" value="HisK_dim/P_sf"/>
</dbReference>
<evidence type="ECO:0000256" key="7">
    <source>
        <dbReference type="SAM" id="Phobius"/>
    </source>
</evidence>
<evidence type="ECO:0000256" key="6">
    <source>
        <dbReference type="ARBA" id="ARBA00023012"/>
    </source>
</evidence>
<dbReference type="PRINTS" id="PR00344">
    <property type="entry name" value="BCTRLSENSOR"/>
</dbReference>
<feature type="domain" description="PAC" evidence="10">
    <location>
        <begin position="432"/>
        <end position="484"/>
    </location>
</feature>
<dbReference type="Gene3D" id="3.30.565.10">
    <property type="entry name" value="Histidine kinase-like ATPase, C-terminal domain"/>
    <property type="match status" value="1"/>
</dbReference>
<dbReference type="PROSITE" id="PS50109">
    <property type="entry name" value="HIS_KIN"/>
    <property type="match status" value="1"/>
</dbReference>
<dbReference type="Proteomes" id="UP000236735">
    <property type="component" value="Unassembled WGS sequence"/>
</dbReference>
<keyword evidence="7" id="KW-0812">Transmembrane</keyword>
<keyword evidence="8" id="KW-0732">Signal</keyword>
<comment type="catalytic activity">
    <reaction evidence="1">
        <text>ATP + protein L-histidine = ADP + protein N-phospho-L-histidine.</text>
        <dbReference type="EC" id="2.7.13.3"/>
    </reaction>
</comment>
<evidence type="ECO:0000256" key="5">
    <source>
        <dbReference type="ARBA" id="ARBA00022777"/>
    </source>
</evidence>
<evidence type="ECO:0000256" key="8">
    <source>
        <dbReference type="SAM" id="SignalP"/>
    </source>
</evidence>
<evidence type="ECO:0000259" key="9">
    <source>
        <dbReference type="PROSITE" id="PS50109"/>
    </source>
</evidence>
<evidence type="ECO:0000256" key="3">
    <source>
        <dbReference type="ARBA" id="ARBA00022553"/>
    </source>
</evidence>
<keyword evidence="7" id="KW-1133">Transmembrane helix</keyword>
<dbReference type="Pfam" id="PF13426">
    <property type="entry name" value="PAS_9"/>
    <property type="match status" value="2"/>
</dbReference>
<dbReference type="CDD" id="cd00082">
    <property type="entry name" value="HisKA"/>
    <property type="match status" value="1"/>
</dbReference>
<keyword evidence="3" id="KW-0597">Phosphoprotein</keyword>
<dbReference type="InterPro" id="IPR004358">
    <property type="entry name" value="Sig_transdc_His_kin-like_C"/>
</dbReference>
<dbReference type="NCBIfam" id="TIGR00229">
    <property type="entry name" value="sensory_box"/>
    <property type="match status" value="1"/>
</dbReference>
<dbReference type="PANTHER" id="PTHR43711:SF31">
    <property type="entry name" value="HISTIDINE KINASE"/>
    <property type="match status" value="1"/>
</dbReference>
<protein>
    <recommendedName>
        <fullName evidence="2">histidine kinase</fullName>
        <ecNumber evidence="2">2.7.13.3</ecNumber>
    </recommendedName>
</protein>
<feature type="transmembrane region" description="Helical" evidence="7">
    <location>
        <begin position="47"/>
        <end position="67"/>
    </location>
</feature>
<dbReference type="InterPro" id="IPR050736">
    <property type="entry name" value="Sensor_HK_Regulatory"/>
</dbReference>
<dbReference type="PANTHER" id="PTHR43711">
    <property type="entry name" value="TWO-COMPONENT HISTIDINE KINASE"/>
    <property type="match status" value="1"/>
</dbReference>
<dbReference type="Gene3D" id="1.10.287.130">
    <property type="match status" value="1"/>
</dbReference>
<evidence type="ECO:0000313" key="11">
    <source>
        <dbReference type="EMBL" id="SEF82846.1"/>
    </source>
</evidence>
<sequence length="722" mass="83633">MITTTLYGNYMRIDIYHPRASVLCILLMGTLAAQAQAENMETILDIHHILGYLAALFLITVFVMMFYNRLFYFKEKDVTKETQRLNAQLGLIMDANRMKAWTYDMDKRLYKVLTEHGTKEIEYAPIDFSQSYDREDFEEMRKLIFDIRDGKTLSGTLLVKSAPLKDHAEGQRIYEINISILRHDKNGRPKTLLGTQCDITEEQKRTENTRKLMLRYHTVFESSLVDMVFYDANGILTELNDKAMETFGVTSRQAILDQKVRIWDVPSYREIDIHAIDAPMHFSSITDISKVKETDERIPQILTKGKIYYEADLSAVRDKNQKLLGVITAGRSITDMVESNHHQKEAAALLEKQTKAIQNYIEDINYSLKISHVRLMHYHPEKHELDILSDPNHIEYSLSQIRAMSMIDPEDRAKAYRMLLQMDKRHKGDFSETLHTIFKDKEGRDIYLNFRIMPIYNQDGEVSYYLGMCRDDTEVTHTEIRLKKETAKAQEAEQVKSTFLLNMSYELRTPLNAVIGFAELFGTEHNEEDEPIFAEEIKKNTNTLLKLINDILFLSRLDAKMIEYNYLETDFALLFEGWCYMGWSNLSPCVKTVIENPYNKLLVKIDPQNLAMVIQKLCIYSGLTTTEGTVRAKYEYRRGELMITIEDTGEGMDAENLEKAFDRFVHEEGKKSKGTGLDLPIVKELVEQMNGTIELQSEQGKGSTFFVSVPCEMINFEKKRSS</sequence>
<dbReference type="InterPro" id="IPR000014">
    <property type="entry name" value="PAS"/>
</dbReference>
<gene>
    <name evidence="11" type="ORF">SAMN05216354_1771</name>
</gene>
<dbReference type="SMART" id="SM00387">
    <property type="entry name" value="HATPase_c"/>
    <property type="match status" value="1"/>
</dbReference>
<keyword evidence="6" id="KW-0902">Two-component regulatory system</keyword>
<dbReference type="InterPro" id="IPR005467">
    <property type="entry name" value="His_kinase_dom"/>
</dbReference>
<name>A0A1H5V6P0_XYLRU</name>
<dbReference type="RefSeq" id="WP_103915708.1">
    <property type="nucleotide sequence ID" value="NZ_FNUV01000004.1"/>
</dbReference>
<dbReference type="EMBL" id="FNUV01000004">
    <property type="protein sequence ID" value="SEF82846.1"/>
    <property type="molecule type" value="Genomic_DNA"/>
</dbReference>
<keyword evidence="4" id="KW-0808">Transferase</keyword>
<dbReference type="InterPro" id="IPR003661">
    <property type="entry name" value="HisK_dim/P_dom"/>
</dbReference>
<reference evidence="11 12" key="1">
    <citation type="submission" date="2016-10" db="EMBL/GenBank/DDBJ databases">
        <authorList>
            <person name="de Groot N.N."/>
        </authorList>
    </citation>
    <scope>NUCLEOTIDE SEQUENCE [LARGE SCALE GENOMIC DNA]</scope>
    <source>
        <strain evidence="11 12">AR32</strain>
    </source>
</reference>
<organism evidence="11 12">
    <name type="scientific">Xylanibacter ruminicola</name>
    <name type="common">Prevotella ruminicola</name>
    <dbReference type="NCBI Taxonomy" id="839"/>
    <lineage>
        <taxon>Bacteria</taxon>
        <taxon>Pseudomonadati</taxon>
        <taxon>Bacteroidota</taxon>
        <taxon>Bacteroidia</taxon>
        <taxon>Bacteroidales</taxon>
        <taxon>Prevotellaceae</taxon>
        <taxon>Xylanibacter</taxon>
    </lineage>
</organism>
<proteinExistence type="predicted"/>
<keyword evidence="5" id="KW-0418">Kinase</keyword>
<dbReference type="InterPro" id="IPR035965">
    <property type="entry name" value="PAS-like_dom_sf"/>
</dbReference>
<dbReference type="EC" id="2.7.13.3" evidence="2"/>
<accession>A0A1H5V6P0</accession>
<dbReference type="InterPro" id="IPR036890">
    <property type="entry name" value="HATPase_C_sf"/>
</dbReference>
<dbReference type="SUPFAM" id="SSF47384">
    <property type="entry name" value="Homodimeric domain of signal transducing histidine kinase"/>
    <property type="match status" value="1"/>
</dbReference>
<dbReference type="GO" id="GO:0000155">
    <property type="term" value="F:phosphorelay sensor kinase activity"/>
    <property type="evidence" value="ECO:0007669"/>
    <property type="project" value="InterPro"/>
</dbReference>